<reference evidence="11 12" key="1">
    <citation type="journal article" date="2005" name="Int. J. Syst. Evol. Microbiol.">
        <title>Bacillus litoralis sp. nov., isolated from a tidal flat of the Yellow Sea in Korea.</title>
        <authorList>
            <person name="Yoon J.H."/>
            <person name="Oh T.K."/>
        </authorList>
    </citation>
    <scope>NUCLEOTIDE SEQUENCE [LARGE SCALE GENOMIC DNA]</scope>
    <source>
        <strain evidence="11 12">SW-211</strain>
    </source>
</reference>
<feature type="binding site" description="axial binding residue" evidence="7">
    <location>
        <position position="90"/>
    </location>
    <ligand>
        <name>heme c</name>
        <dbReference type="ChEBI" id="CHEBI:61717"/>
    </ligand>
    <ligandPart>
        <name>Fe</name>
        <dbReference type="ChEBI" id="CHEBI:18248"/>
    </ligandPart>
</feature>
<evidence type="ECO:0000256" key="9">
    <source>
        <dbReference type="SAM" id="SignalP"/>
    </source>
</evidence>
<feature type="binding site" description="axial binding residue" evidence="7">
    <location>
        <position position="55"/>
    </location>
    <ligand>
        <name>heme c</name>
        <dbReference type="ChEBI" id="CHEBI:61717"/>
    </ligand>
    <ligandPart>
        <name>Fe</name>
        <dbReference type="ChEBI" id="CHEBI:18248"/>
    </ligandPart>
</feature>
<dbReference type="SUPFAM" id="SSF46626">
    <property type="entry name" value="Cytochrome c"/>
    <property type="match status" value="1"/>
</dbReference>
<dbReference type="InterPro" id="IPR009056">
    <property type="entry name" value="Cyt_c-like_dom"/>
</dbReference>
<gene>
    <name evidence="11" type="ORF">FS935_08805</name>
</gene>
<dbReference type="GO" id="GO:0020037">
    <property type="term" value="F:heme binding"/>
    <property type="evidence" value="ECO:0007669"/>
    <property type="project" value="InterPro"/>
</dbReference>
<feature type="signal peptide" evidence="9">
    <location>
        <begin position="1"/>
        <end position="18"/>
    </location>
</feature>
<evidence type="ECO:0000259" key="10">
    <source>
        <dbReference type="PROSITE" id="PS51007"/>
    </source>
</evidence>
<dbReference type="EMBL" id="VOQF01000005">
    <property type="protein sequence ID" value="TXC90997.1"/>
    <property type="molecule type" value="Genomic_DNA"/>
</dbReference>
<evidence type="ECO:0000256" key="7">
    <source>
        <dbReference type="PIRSR" id="PIRSR000025-2"/>
    </source>
</evidence>
<dbReference type="Pfam" id="PF13442">
    <property type="entry name" value="Cytochrome_CBB3"/>
    <property type="match status" value="1"/>
</dbReference>
<keyword evidence="1" id="KW-0813">Transport</keyword>
<keyword evidence="4" id="KW-0249">Electron transport</keyword>
<keyword evidence="3 7" id="KW-0479">Metal-binding</keyword>
<dbReference type="PROSITE" id="PS51007">
    <property type="entry name" value="CYTC"/>
    <property type="match status" value="1"/>
</dbReference>
<comment type="PTM">
    <text evidence="6">Binds 1 heme c group covalently per subunit.</text>
</comment>
<evidence type="ECO:0000313" key="11">
    <source>
        <dbReference type="EMBL" id="TXC90997.1"/>
    </source>
</evidence>
<dbReference type="InterPro" id="IPR051811">
    <property type="entry name" value="Cytochrome_c550/c551-like"/>
</dbReference>
<feature type="domain" description="Cytochrome c" evidence="10">
    <location>
        <begin position="38"/>
        <end position="111"/>
    </location>
</feature>
<organism evidence="11 12">
    <name type="scientific">Metabacillus litoralis</name>
    <dbReference type="NCBI Taxonomy" id="152268"/>
    <lineage>
        <taxon>Bacteria</taxon>
        <taxon>Bacillati</taxon>
        <taxon>Bacillota</taxon>
        <taxon>Bacilli</taxon>
        <taxon>Bacillales</taxon>
        <taxon>Bacillaceae</taxon>
        <taxon>Metabacillus</taxon>
    </lineage>
</organism>
<keyword evidence="12" id="KW-1185">Reference proteome</keyword>
<evidence type="ECO:0000256" key="2">
    <source>
        <dbReference type="ARBA" id="ARBA00022617"/>
    </source>
</evidence>
<dbReference type="RefSeq" id="WP_146947661.1">
    <property type="nucleotide sequence ID" value="NZ_VOQF01000005.1"/>
</dbReference>
<dbReference type="InterPro" id="IPR036909">
    <property type="entry name" value="Cyt_c-like_dom_sf"/>
</dbReference>
<name>A0A5C6W275_9BACI</name>
<keyword evidence="2 6" id="KW-0349">Heme</keyword>
<dbReference type="GO" id="GO:0016020">
    <property type="term" value="C:membrane"/>
    <property type="evidence" value="ECO:0007669"/>
    <property type="project" value="InterPro"/>
</dbReference>
<dbReference type="AlphaFoldDB" id="A0A5C6W275"/>
<dbReference type="PANTHER" id="PTHR37823">
    <property type="entry name" value="CYTOCHROME C-553-LIKE"/>
    <property type="match status" value="1"/>
</dbReference>
<dbReference type="InterPro" id="IPR054782">
    <property type="entry name" value="Cytochro_C551"/>
</dbReference>
<feature type="region of interest" description="Disordered" evidence="8">
    <location>
        <begin position="23"/>
        <end position="43"/>
    </location>
</feature>
<proteinExistence type="predicted"/>
<dbReference type="Gene3D" id="1.10.760.10">
    <property type="entry name" value="Cytochrome c-like domain"/>
    <property type="match status" value="1"/>
</dbReference>
<dbReference type="NCBIfam" id="NF045774">
    <property type="entry name" value="cytochro_C551"/>
    <property type="match status" value="1"/>
</dbReference>
<evidence type="ECO:0000256" key="3">
    <source>
        <dbReference type="ARBA" id="ARBA00022723"/>
    </source>
</evidence>
<dbReference type="GO" id="GO:0005506">
    <property type="term" value="F:iron ion binding"/>
    <property type="evidence" value="ECO:0007669"/>
    <property type="project" value="InterPro"/>
</dbReference>
<evidence type="ECO:0000256" key="1">
    <source>
        <dbReference type="ARBA" id="ARBA00022448"/>
    </source>
</evidence>
<dbReference type="InterPro" id="IPR012218">
    <property type="entry name" value="Cyt_c_BACSU-c550-type"/>
</dbReference>
<dbReference type="PIRSF" id="PIRSF000025">
    <property type="entry name" value="Cytc_Bsub_c550"/>
    <property type="match status" value="1"/>
</dbReference>
<comment type="caution">
    <text evidence="11">The sequence shown here is derived from an EMBL/GenBank/DDBJ whole genome shotgun (WGS) entry which is preliminary data.</text>
</comment>
<evidence type="ECO:0000256" key="8">
    <source>
        <dbReference type="SAM" id="MobiDB-lite"/>
    </source>
</evidence>
<feature type="binding site" description="covalent" evidence="6">
    <location>
        <position position="51"/>
    </location>
    <ligand>
        <name>heme c</name>
        <dbReference type="ChEBI" id="CHEBI:61717"/>
    </ligand>
</feature>
<dbReference type="PANTHER" id="PTHR37823:SF3">
    <property type="entry name" value="CYTOCHROME C-551"/>
    <property type="match status" value="1"/>
</dbReference>
<evidence type="ECO:0000256" key="6">
    <source>
        <dbReference type="PIRSR" id="PIRSR000025-1"/>
    </source>
</evidence>
<keyword evidence="9" id="KW-0732">Signal</keyword>
<dbReference type="GO" id="GO:0009055">
    <property type="term" value="F:electron transfer activity"/>
    <property type="evidence" value="ECO:0007669"/>
    <property type="project" value="InterPro"/>
</dbReference>
<feature type="binding site" description="covalent" evidence="6">
    <location>
        <position position="54"/>
    </location>
    <ligand>
        <name>heme c</name>
        <dbReference type="ChEBI" id="CHEBI:61717"/>
    </ligand>
</feature>
<dbReference type="OrthoDB" id="7933886at2"/>
<dbReference type="PROSITE" id="PS51257">
    <property type="entry name" value="PROKAR_LIPOPROTEIN"/>
    <property type="match status" value="1"/>
</dbReference>
<evidence type="ECO:0000256" key="4">
    <source>
        <dbReference type="ARBA" id="ARBA00022982"/>
    </source>
</evidence>
<evidence type="ECO:0000256" key="5">
    <source>
        <dbReference type="ARBA" id="ARBA00023004"/>
    </source>
</evidence>
<protein>
    <submittedName>
        <fullName evidence="11">Cytochrome c</fullName>
    </submittedName>
</protein>
<keyword evidence="5 7" id="KW-0408">Iron</keyword>
<dbReference type="Proteomes" id="UP000321363">
    <property type="component" value="Unassembled WGS sequence"/>
</dbReference>
<sequence>MKHKLLALLLGTSVILGACGGAEEPADEAADSTEGTTTASGDGEEIYQQNCIGCHGRNLEGASGPNLTEVGGKYDQAAIESIIINGQGNMPKGLLNEADAEVVASWLAEKK</sequence>
<evidence type="ECO:0000313" key="12">
    <source>
        <dbReference type="Proteomes" id="UP000321363"/>
    </source>
</evidence>
<feature type="chain" id="PRO_5039005760" evidence="9">
    <location>
        <begin position="19"/>
        <end position="111"/>
    </location>
</feature>
<accession>A0A5C6W275</accession>